<evidence type="ECO:0000313" key="2">
    <source>
        <dbReference type="EMBL" id="SMF05884.1"/>
    </source>
</evidence>
<name>A0A1Y6BKK1_9BACT</name>
<accession>A0A1Y6BKK1</accession>
<dbReference type="EMBL" id="FWZT01000004">
    <property type="protein sequence ID" value="SMF05884.1"/>
    <property type="molecule type" value="Genomic_DNA"/>
</dbReference>
<dbReference type="OrthoDB" id="5296799at2"/>
<protein>
    <submittedName>
        <fullName evidence="2">Cbb3-type cytochrome oxidase component FixQ</fullName>
    </submittedName>
</protein>
<reference evidence="3" key="1">
    <citation type="submission" date="2017-04" db="EMBL/GenBank/DDBJ databases">
        <authorList>
            <person name="Varghese N."/>
            <person name="Submissions S."/>
        </authorList>
    </citation>
    <scope>NUCLEOTIDE SEQUENCE [LARGE SCALE GENOMIC DNA]</scope>
    <source>
        <strain evidence="3">RKEM611</strain>
    </source>
</reference>
<keyword evidence="1" id="KW-0812">Transmembrane</keyword>
<keyword evidence="1" id="KW-0472">Membrane</keyword>
<gene>
    <name evidence="2" type="ORF">SAMN06296036_104101</name>
</gene>
<evidence type="ECO:0000256" key="1">
    <source>
        <dbReference type="SAM" id="Phobius"/>
    </source>
</evidence>
<dbReference type="AlphaFoldDB" id="A0A1Y6BKK1"/>
<keyword evidence="1" id="KW-1133">Transmembrane helix</keyword>
<dbReference type="RefSeq" id="WP_132316864.1">
    <property type="nucleotide sequence ID" value="NZ_FWZT01000004.1"/>
</dbReference>
<evidence type="ECO:0000313" key="3">
    <source>
        <dbReference type="Proteomes" id="UP000192907"/>
    </source>
</evidence>
<keyword evidence="3" id="KW-1185">Reference proteome</keyword>
<feature type="transmembrane region" description="Helical" evidence="1">
    <location>
        <begin position="16"/>
        <end position="36"/>
    </location>
</feature>
<organism evidence="2 3">
    <name type="scientific">Pseudobacteriovorax antillogorgiicola</name>
    <dbReference type="NCBI Taxonomy" id="1513793"/>
    <lineage>
        <taxon>Bacteria</taxon>
        <taxon>Pseudomonadati</taxon>
        <taxon>Bdellovibrionota</taxon>
        <taxon>Oligoflexia</taxon>
        <taxon>Oligoflexales</taxon>
        <taxon>Pseudobacteriovoracaceae</taxon>
        <taxon>Pseudobacteriovorax</taxon>
    </lineage>
</organism>
<dbReference type="Proteomes" id="UP000192907">
    <property type="component" value="Unassembled WGS sequence"/>
</dbReference>
<proteinExistence type="predicted"/>
<sequence>MKDLIKTTLQNGDFGAFQTLALVLFFLVMVGVIVWIHRPGSKDYYAEISKDALKGEDA</sequence>